<protein>
    <submittedName>
        <fullName evidence="2">Uncharacterized protein</fullName>
    </submittedName>
</protein>
<name>A0A0F9HDV1_9ZZZZ</name>
<keyword evidence="1" id="KW-0812">Transmembrane</keyword>
<keyword evidence="1" id="KW-0472">Membrane</keyword>
<dbReference type="EMBL" id="LAZR01025014">
    <property type="protein sequence ID" value="KKL73267.1"/>
    <property type="molecule type" value="Genomic_DNA"/>
</dbReference>
<comment type="caution">
    <text evidence="2">The sequence shown here is derived from an EMBL/GenBank/DDBJ whole genome shotgun (WGS) entry which is preliminary data.</text>
</comment>
<keyword evidence="1" id="KW-1133">Transmembrane helix</keyword>
<evidence type="ECO:0000256" key="1">
    <source>
        <dbReference type="SAM" id="Phobius"/>
    </source>
</evidence>
<gene>
    <name evidence="2" type="ORF">LCGC14_2076590</name>
</gene>
<sequence>MFLTGSTLHCFDACCHLSGAWIKVKKRKRGLDYSGVTCYVFLKLFPGKDDDNPLKAKGKNLKLKIGLITVLVVILPVAWFLSVRLEGGGPEIKIEPSFSSIGMSKELSITVSDAKSG</sequence>
<organism evidence="2">
    <name type="scientific">marine sediment metagenome</name>
    <dbReference type="NCBI Taxonomy" id="412755"/>
    <lineage>
        <taxon>unclassified sequences</taxon>
        <taxon>metagenomes</taxon>
        <taxon>ecological metagenomes</taxon>
    </lineage>
</organism>
<feature type="transmembrane region" description="Helical" evidence="1">
    <location>
        <begin position="63"/>
        <end position="81"/>
    </location>
</feature>
<accession>A0A0F9HDV1</accession>
<reference evidence="2" key="1">
    <citation type="journal article" date="2015" name="Nature">
        <title>Complex archaea that bridge the gap between prokaryotes and eukaryotes.</title>
        <authorList>
            <person name="Spang A."/>
            <person name="Saw J.H."/>
            <person name="Jorgensen S.L."/>
            <person name="Zaremba-Niedzwiedzka K."/>
            <person name="Martijn J."/>
            <person name="Lind A.E."/>
            <person name="van Eijk R."/>
            <person name="Schleper C."/>
            <person name="Guy L."/>
            <person name="Ettema T.J."/>
        </authorList>
    </citation>
    <scope>NUCLEOTIDE SEQUENCE</scope>
</reference>
<evidence type="ECO:0000313" key="2">
    <source>
        <dbReference type="EMBL" id="KKL73267.1"/>
    </source>
</evidence>
<feature type="non-terminal residue" evidence="2">
    <location>
        <position position="117"/>
    </location>
</feature>
<dbReference type="AlphaFoldDB" id="A0A0F9HDV1"/>
<proteinExistence type="predicted"/>